<organism evidence="5 6">
    <name type="scientific">Myxozyma melibiosi</name>
    <dbReference type="NCBI Taxonomy" id="54550"/>
    <lineage>
        <taxon>Eukaryota</taxon>
        <taxon>Fungi</taxon>
        <taxon>Dikarya</taxon>
        <taxon>Ascomycota</taxon>
        <taxon>Saccharomycotina</taxon>
        <taxon>Lipomycetes</taxon>
        <taxon>Lipomycetales</taxon>
        <taxon>Lipomycetaceae</taxon>
        <taxon>Myxozyma</taxon>
    </lineage>
</organism>
<dbReference type="InterPro" id="IPR019363">
    <property type="entry name" value="LDAH"/>
</dbReference>
<sequence>MAESLFKLQKYPHEYPTTIYDVPPDAATEECGMIFLIPGNPGLPEYYVPFLSQAREGLPGWRIVCVSQAGYDTVATAGAARSSDQKYYGLEQQTQHKVEVLTSLLQKYSYFSTVDLVNKKQVVVVGHSIGCWMIQRMLAKLAKQQIPAPITLAVLLFPTIRDLAQSSSGMALKTISSYVPRLADFVSIFTFYAAKYLPSSALHTIIKLAMRNPPEHALHATTQLVGSPAVVWQSISLGIEEMGIHGERDDMAEFFWDGPWGTLHSESSKQGRIVAYFAESDHWVADRTRAEILEAHAKRENVSFNISTAEENCKHAFCVKDSDVMAKRLVDWVTELDGH</sequence>
<evidence type="ECO:0000256" key="2">
    <source>
        <dbReference type="ARBA" id="ARBA00008300"/>
    </source>
</evidence>
<dbReference type="PANTHER" id="PTHR13390:SF0">
    <property type="entry name" value="LIPID DROPLET-ASSOCIATED HYDROLASE"/>
    <property type="match status" value="1"/>
</dbReference>
<keyword evidence="6" id="KW-1185">Reference proteome</keyword>
<comment type="subcellular location">
    <subcellularLocation>
        <location evidence="1">Lipid droplet</location>
    </subcellularLocation>
</comment>
<dbReference type="Pfam" id="PF10230">
    <property type="entry name" value="LIDHydrolase"/>
    <property type="match status" value="1"/>
</dbReference>
<dbReference type="RefSeq" id="XP_064771147.1">
    <property type="nucleotide sequence ID" value="XM_064915053.1"/>
</dbReference>
<dbReference type="SUPFAM" id="SSF53474">
    <property type="entry name" value="alpha/beta-Hydrolases"/>
    <property type="match status" value="1"/>
</dbReference>
<accession>A0ABR1FE25</accession>
<dbReference type="GeneID" id="90040565"/>
<comment type="similarity">
    <text evidence="2">Belongs to the AB hydrolase superfamily. LDAH family.</text>
</comment>
<protein>
    <recommendedName>
        <fullName evidence="7">Lipid droplet-associated hydrolase</fullName>
    </recommendedName>
</protein>
<reference evidence="5 6" key="1">
    <citation type="submission" date="2024-03" db="EMBL/GenBank/DDBJ databases">
        <title>Genome-scale model development and genomic sequencing of the oleaginous clade Lipomyces.</title>
        <authorList>
            <consortium name="Lawrence Berkeley National Laboratory"/>
            <person name="Czajka J.J."/>
            <person name="Han Y."/>
            <person name="Kim J."/>
            <person name="Mondo S.J."/>
            <person name="Hofstad B.A."/>
            <person name="Robles A."/>
            <person name="Haridas S."/>
            <person name="Riley R."/>
            <person name="LaButti K."/>
            <person name="Pangilinan J."/>
            <person name="Andreopoulos W."/>
            <person name="Lipzen A."/>
            <person name="Yan J."/>
            <person name="Wang M."/>
            <person name="Ng V."/>
            <person name="Grigoriev I.V."/>
            <person name="Spatafora J.W."/>
            <person name="Magnuson J.K."/>
            <person name="Baker S.E."/>
            <person name="Pomraning K.R."/>
        </authorList>
    </citation>
    <scope>NUCLEOTIDE SEQUENCE [LARGE SCALE GENOMIC DNA]</scope>
    <source>
        <strain evidence="5 6">Phaff 52-87</strain>
    </source>
</reference>
<evidence type="ECO:0000256" key="3">
    <source>
        <dbReference type="ARBA" id="ARBA00022677"/>
    </source>
</evidence>
<comment type="caution">
    <text evidence="5">The sequence shown here is derived from an EMBL/GenBank/DDBJ whole genome shotgun (WGS) entry which is preliminary data.</text>
</comment>
<dbReference type="Proteomes" id="UP001498771">
    <property type="component" value="Unassembled WGS sequence"/>
</dbReference>
<evidence type="ECO:0000313" key="6">
    <source>
        <dbReference type="Proteomes" id="UP001498771"/>
    </source>
</evidence>
<evidence type="ECO:0000313" key="5">
    <source>
        <dbReference type="EMBL" id="KAK7208114.1"/>
    </source>
</evidence>
<dbReference type="Gene3D" id="3.40.50.1820">
    <property type="entry name" value="alpha/beta hydrolase"/>
    <property type="match status" value="1"/>
</dbReference>
<keyword evidence="4" id="KW-0378">Hydrolase</keyword>
<keyword evidence="3" id="KW-0551">Lipid droplet</keyword>
<dbReference type="EMBL" id="JBBJBU010000001">
    <property type="protein sequence ID" value="KAK7208114.1"/>
    <property type="molecule type" value="Genomic_DNA"/>
</dbReference>
<dbReference type="InterPro" id="IPR029058">
    <property type="entry name" value="AB_hydrolase_fold"/>
</dbReference>
<evidence type="ECO:0000256" key="1">
    <source>
        <dbReference type="ARBA" id="ARBA00004502"/>
    </source>
</evidence>
<proteinExistence type="inferred from homology"/>
<evidence type="ECO:0000256" key="4">
    <source>
        <dbReference type="ARBA" id="ARBA00022801"/>
    </source>
</evidence>
<name>A0ABR1FE25_9ASCO</name>
<evidence type="ECO:0008006" key="7">
    <source>
        <dbReference type="Google" id="ProtNLM"/>
    </source>
</evidence>
<dbReference type="PANTHER" id="PTHR13390">
    <property type="entry name" value="LIPASE"/>
    <property type="match status" value="1"/>
</dbReference>
<gene>
    <name evidence="5" type="ORF">BZA70DRAFT_35168</name>
</gene>